<dbReference type="Proteomes" id="UP001162881">
    <property type="component" value="Unassembled WGS sequence"/>
</dbReference>
<evidence type="ECO:0000256" key="1">
    <source>
        <dbReference type="ARBA" id="ARBA00004323"/>
    </source>
</evidence>
<sequence>MKNALSRLARQWRGETRSKPACPAPREAGSVAPADPVSALIERVEASPHGRETLDARFLTIDDRVAFLYLEKVACTYIKNILVQEAFGSLEGFDPSYYLELWGKNNLIHTLAFEGLRTNGRDVLRSDRATITFCRNPYGRFLSAYFDKIVNPPEIEKPGFQWVRREILFKQVRQRNKAGVQAMAGGIRLEDFARFVAEQDEGARDKHWAHQHSLNLAHVHTANETIRIETLDETFPGLWERYMGRPLPRVAKPERNVSRKHHGLDKSIADIIYKTYERDFDLFGYARSSWQDFA</sequence>
<keyword evidence="3" id="KW-0812">Transmembrane</keyword>
<keyword evidence="10" id="KW-1185">Reference proteome</keyword>
<reference evidence="9" key="1">
    <citation type="submission" date="2022-03" db="EMBL/GenBank/DDBJ databases">
        <title>Identification of a novel bacterium isolated from mangrove sediments.</title>
        <authorList>
            <person name="Pan X."/>
        </authorList>
    </citation>
    <scope>NUCLEOTIDE SEQUENCE</scope>
    <source>
        <strain evidence="9">B1949</strain>
    </source>
</reference>
<dbReference type="PANTHER" id="PTHR12137:SF54">
    <property type="entry name" value="CARBOHYDRATE SULFOTRANSFERASE"/>
    <property type="match status" value="1"/>
</dbReference>
<dbReference type="Pfam" id="PF03567">
    <property type="entry name" value="Sulfotransfer_2"/>
    <property type="match status" value="1"/>
</dbReference>
<evidence type="ECO:0000256" key="2">
    <source>
        <dbReference type="ARBA" id="ARBA00022679"/>
    </source>
</evidence>
<keyword evidence="7" id="KW-0325">Glycoprotein</keyword>
<evidence type="ECO:0000256" key="5">
    <source>
        <dbReference type="ARBA" id="ARBA00023034"/>
    </source>
</evidence>
<evidence type="ECO:0000256" key="8">
    <source>
        <dbReference type="SAM" id="MobiDB-lite"/>
    </source>
</evidence>
<dbReference type="PANTHER" id="PTHR12137">
    <property type="entry name" value="CARBOHYDRATE SULFOTRANSFERASE"/>
    <property type="match status" value="1"/>
</dbReference>
<dbReference type="InterPro" id="IPR005331">
    <property type="entry name" value="Sulfotransferase"/>
</dbReference>
<evidence type="ECO:0000256" key="6">
    <source>
        <dbReference type="ARBA" id="ARBA00023136"/>
    </source>
</evidence>
<dbReference type="RefSeq" id="WP_244022751.1">
    <property type="nucleotide sequence ID" value="NZ_JALHLF010000082.1"/>
</dbReference>
<dbReference type="InterPro" id="IPR018011">
    <property type="entry name" value="Carb_sulfotrans_8-10"/>
</dbReference>
<evidence type="ECO:0000313" key="10">
    <source>
        <dbReference type="Proteomes" id="UP001162881"/>
    </source>
</evidence>
<keyword evidence="4" id="KW-1133">Transmembrane helix</keyword>
<name>A0ABT0BGI7_9SPHN</name>
<comment type="subcellular location">
    <subcellularLocation>
        <location evidence="1">Golgi apparatus membrane</location>
        <topology evidence="1">Single-pass type II membrane protein</topology>
    </subcellularLocation>
</comment>
<gene>
    <name evidence="9" type="ORF">MTR62_15975</name>
</gene>
<accession>A0ABT0BGI7</accession>
<keyword evidence="2" id="KW-0808">Transferase</keyword>
<dbReference type="EMBL" id="JALHLF010000082">
    <property type="protein sequence ID" value="MCJ2184177.1"/>
    <property type="molecule type" value="Genomic_DNA"/>
</dbReference>
<protein>
    <submittedName>
        <fullName evidence="9">Sulfotransferase family protein</fullName>
    </submittedName>
</protein>
<evidence type="ECO:0000256" key="3">
    <source>
        <dbReference type="ARBA" id="ARBA00022692"/>
    </source>
</evidence>
<organism evidence="9 10">
    <name type="scientific">Novosphingobium organovorum</name>
    <dbReference type="NCBI Taxonomy" id="2930092"/>
    <lineage>
        <taxon>Bacteria</taxon>
        <taxon>Pseudomonadati</taxon>
        <taxon>Pseudomonadota</taxon>
        <taxon>Alphaproteobacteria</taxon>
        <taxon>Sphingomonadales</taxon>
        <taxon>Sphingomonadaceae</taxon>
        <taxon>Novosphingobium</taxon>
    </lineage>
</organism>
<keyword evidence="6" id="KW-0472">Membrane</keyword>
<evidence type="ECO:0000256" key="4">
    <source>
        <dbReference type="ARBA" id="ARBA00022989"/>
    </source>
</evidence>
<keyword evidence="5" id="KW-0333">Golgi apparatus</keyword>
<evidence type="ECO:0000256" key="7">
    <source>
        <dbReference type="ARBA" id="ARBA00023180"/>
    </source>
</evidence>
<proteinExistence type="predicted"/>
<feature type="region of interest" description="Disordered" evidence="8">
    <location>
        <begin position="1"/>
        <end position="31"/>
    </location>
</feature>
<comment type="caution">
    <text evidence="9">The sequence shown here is derived from an EMBL/GenBank/DDBJ whole genome shotgun (WGS) entry which is preliminary data.</text>
</comment>
<evidence type="ECO:0000313" key="9">
    <source>
        <dbReference type="EMBL" id="MCJ2184177.1"/>
    </source>
</evidence>